<gene>
    <name evidence="1" type="ORF">Ctaglu_05140</name>
</gene>
<dbReference type="GO" id="GO:0043937">
    <property type="term" value="P:regulation of sporulation"/>
    <property type="evidence" value="ECO:0007669"/>
    <property type="project" value="InterPro"/>
</dbReference>
<dbReference type="OrthoDB" id="1923614at2"/>
<proteinExistence type="predicted"/>
<dbReference type="RefSeq" id="WP_124997778.1">
    <property type="nucleotide sequence ID" value="NZ_BHYK01000002.1"/>
</dbReference>
<dbReference type="AlphaFoldDB" id="A0A401UH52"/>
<dbReference type="EMBL" id="BHYK01000002">
    <property type="protein sequence ID" value="GCD08891.1"/>
    <property type="molecule type" value="Genomic_DNA"/>
</dbReference>
<dbReference type="SUPFAM" id="SSF140500">
    <property type="entry name" value="BAS1536-like"/>
    <property type="match status" value="1"/>
</dbReference>
<evidence type="ECO:0008006" key="3">
    <source>
        <dbReference type="Google" id="ProtNLM"/>
    </source>
</evidence>
<accession>A0A401UH52</accession>
<dbReference type="Proteomes" id="UP000287872">
    <property type="component" value="Unassembled WGS sequence"/>
</dbReference>
<dbReference type="Gene3D" id="4.10.280.10">
    <property type="entry name" value="Helix-loop-helix DNA-binding domain"/>
    <property type="match status" value="1"/>
</dbReference>
<comment type="caution">
    <text evidence="1">The sequence shown here is derived from an EMBL/GenBank/DDBJ whole genome shotgun (WGS) entry which is preliminary data.</text>
</comment>
<name>A0A401UH52_9CLOT</name>
<sequence length="77" mass="9015">MDENIMRILAEDKLKTCIDTLRDVLNEMCATLDEHDMSIEKLIVSRKLDMLIVEYMVLKKNKSTDEIEVLTHMPFSI</sequence>
<organism evidence="1 2">
    <name type="scientific">Clostridium tagluense</name>
    <dbReference type="NCBI Taxonomy" id="360422"/>
    <lineage>
        <taxon>Bacteria</taxon>
        <taxon>Bacillati</taxon>
        <taxon>Bacillota</taxon>
        <taxon>Clostridia</taxon>
        <taxon>Eubacteriales</taxon>
        <taxon>Clostridiaceae</taxon>
        <taxon>Clostridium</taxon>
    </lineage>
</organism>
<dbReference type="GO" id="GO:0046983">
    <property type="term" value="F:protein dimerization activity"/>
    <property type="evidence" value="ECO:0007669"/>
    <property type="project" value="InterPro"/>
</dbReference>
<dbReference type="InterPro" id="IPR037208">
    <property type="entry name" value="Spo0E-like_sf"/>
</dbReference>
<dbReference type="InterPro" id="IPR036638">
    <property type="entry name" value="HLH_DNA-bd_sf"/>
</dbReference>
<evidence type="ECO:0000313" key="2">
    <source>
        <dbReference type="Proteomes" id="UP000287872"/>
    </source>
</evidence>
<evidence type="ECO:0000313" key="1">
    <source>
        <dbReference type="EMBL" id="GCD08891.1"/>
    </source>
</evidence>
<protein>
    <recommendedName>
        <fullName evidence="3">Spo0E family sporulation regulatory protein-aspartic acid phosphatase</fullName>
    </recommendedName>
</protein>
<reference evidence="1 2" key="1">
    <citation type="submission" date="2018-11" db="EMBL/GenBank/DDBJ databases">
        <title>Genome sequencing and assembly of Clostridium tagluense strain A121.</title>
        <authorList>
            <person name="Murakami T."/>
            <person name="Segawa T."/>
            <person name="Shcherbakova V.A."/>
            <person name="Mori H."/>
            <person name="Yoshimura Y."/>
        </authorList>
    </citation>
    <scope>NUCLEOTIDE SEQUENCE [LARGE SCALE GENOMIC DNA]</scope>
    <source>
        <strain evidence="1 2">A121</strain>
    </source>
</reference>
<keyword evidence="2" id="KW-1185">Reference proteome</keyword>